<dbReference type="EMBL" id="JANPWB010000005">
    <property type="protein sequence ID" value="KAJ1185332.1"/>
    <property type="molecule type" value="Genomic_DNA"/>
</dbReference>
<proteinExistence type="predicted"/>
<evidence type="ECO:0000313" key="3">
    <source>
        <dbReference type="Proteomes" id="UP001066276"/>
    </source>
</evidence>
<dbReference type="Proteomes" id="UP001066276">
    <property type="component" value="Chromosome 3_1"/>
</dbReference>
<evidence type="ECO:0000256" key="1">
    <source>
        <dbReference type="SAM" id="MobiDB-lite"/>
    </source>
</evidence>
<comment type="caution">
    <text evidence="2">The sequence shown here is derived from an EMBL/GenBank/DDBJ whole genome shotgun (WGS) entry which is preliminary data.</text>
</comment>
<evidence type="ECO:0000313" key="2">
    <source>
        <dbReference type="EMBL" id="KAJ1185332.1"/>
    </source>
</evidence>
<gene>
    <name evidence="2" type="ORF">NDU88_002125</name>
</gene>
<name>A0AAV7U8D7_PLEWA</name>
<dbReference type="AlphaFoldDB" id="A0AAV7U8D7"/>
<feature type="compositionally biased region" description="Polar residues" evidence="1">
    <location>
        <begin position="120"/>
        <end position="129"/>
    </location>
</feature>
<protein>
    <submittedName>
        <fullName evidence="2">Uncharacterized protein</fullName>
    </submittedName>
</protein>
<feature type="region of interest" description="Disordered" evidence="1">
    <location>
        <begin position="120"/>
        <end position="169"/>
    </location>
</feature>
<keyword evidence="3" id="KW-1185">Reference proteome</keyword>
<accession>A0AAV7U8D7</accession>
<sequence>MSISYAQLPMSALDNMAQQYPDEVQYGDYEAGHYEQRMEKHLVEALDFHVQDSVNKALVKALRPFAQPIFNYGNRRLSAGSCNLTPVEFNMNEPGRSSYDPLEQTINVVLNDHKYDASKNLKSTPAFQNTTDESNSSDSDVDSTRDKAQGKCKRKAHLAEEPLITPPSKNLQFDPEAIIHARSTEWTLCQEVAGYVQRRLRKSFEKDIRNTLRI</sequence>
<reference evidence="2" key="1">
    <citation type="journal article" date="2022" name="bioRxiv">
        <title>Sequencing and chromosome-scale assembly of the giantPleurodeles waltlgenome.</title>
        <authorList>
            <person name="Brown T."/>
            <person name="Elewa A."/>
            <person name="Iarovenko S."/>
            <person name="Subramanian E."/>
            <person name="Araus A.J."/>
            <person name="Petzold A."/>
            <person name="Susuki M."/>
            <person name="Suzuki K.-i.T."/>
            <person name="Hayashi T."/>
            <person name="Toyoda A."/>
            <person name="Oliveira C."/>
            <person name="Osipova E."/>
            <person name="Leigh N.D."/>
            <person name="Simon A."/>
            <person name="Yun M.H."/>
        </authorList>
    </citation>
    <scope>NUCLEOTIDE SEQUENCE</scope>
    <source>
        <strain evidence="2">20211129_DDA</strain>
        <tissue evidence="2">Liver</tissue>
    </source>
</reference>
<organism evidence="2 3">
    <name type="scientific">Pleurodeles waltl</name>
    <name type="common">Iberian ribbed newt</name>
    <dbReference type="NCBI Taxonomy" id="8319"/>
    <lineage>
        <taxon>Eukaryota</taxon>
        <taxon>Metazoa</taxon>
        <taxon>Chordata</taxon>
        <taxon>Craniata</taxon>
        <taxon>Vertebrata</taxon>
        <taxon>Euteleostomi</taxon>
        <taxon>Amphibia</taxon>
        <taxon>Batrachia</taxon>
        <taxon>Caudata</taxon>
        <taxon>Salamandroidea</taxon>
        <taxon>Salamandridae</taxon>
        <taxon>Pleurodelinae</taxon>
        <taxon>Pleurodeles</taxon>
    </lineage>
</organism>